<feature type="domain" description="PX" evidence="13">
    <location>
        <begin position="75"/>
        <end position="207"/>
    </location>
</feature>
<comment type="subcellular location">
    <subcellularLocation>
        <location evidence="2">Cytoplasm</location>
    </subcellularLocation>
    <subcellularLocation>
        <location evidence="3">Golgi apparatus</location>
    </subcellularLocation>
    <subcellularLocation>
        <location evidence="1">Membrane</location>
        <topology evidence="1">Peripheral membrane protein</topology>
        <orientation evidence="1">Cytoplasmic side</orientation>
    </subcellularLocation>
</comment>
<protein>
    <recommendedName>
        <fullName evidence="13">PX domain-containing protein</fullName>
    </recommendedName>
</protein>
<dbReference type="GO" id="GO:0005829">
    <property type="term" value="C:cytosol"/>
    <property type="evidence" value="ECO:0007669"/>
    <property type="project" value="GOC"/>
</dbReference>
<dbReference type="AlphaFoldDB" id="A0ABD6E6N2"/>
<dbReference type="Gene3D" id="1.20.1270.60">
    <property type="entry name" value="Arfaptin homology (AH) domain/BAR domain"/>
    <property type="match status" value="1"/>
</dbReference>
<evidence type="ECO:0000256" key="3">
    <source>
        <dbReference type="ARBA" id="ARBA00004555"/>
    </source>
</evidence>
<comment type="similarity">
    <text evidence="4">Belongs to the sorting nexin family.</text>
</comment>
<evidence type="ECO:0000256" key="8">
    <source>
        <dbReference type="ARBA" id="ARBA00022927"/>
    </source>
</evidence>
<dbReference type="FunFam" id="3.30.1520.10:FF:000016">
    <property type="entry name" value="Sorting nexin 2"/>
    <property type="match status" value="1"/>
</dbReference>
<evidence type="ECO:0000256" key="9">
    <source>
        <dbReference type="ARBA" id="ARBA00023034"/>
    </source>
</evidence>
<dbReference type="InterPro" id="IPR027267">
    <property type="entry name" value="AH/BAR_dom_sf"/>
</dbReference>
<dbReference type="GO" id="GO:0015031">
    <property type="term" value="P:protein transport"/>
    <property type="evidence" value="ECO:0007669"/>
    <property type="project" value="UniProtKB-KW"/>
</dbReference>
<evidence type="ECO:0000256" key="12">
    <source>
        <dbReference type="SAM" id="MobiDB-lite"/>
    </source>
</evidence>
<keyword evidence="8" id="KW-0653">Protein transport</keyword>
<dbReference type="FunFam" id="1.20.1270.60:FF:000022">
    <property type="entry name" value="Sorting nexin 3 protein"/>
    <property type="match status" value="1"/>
</dbReference>
<gene>
    <name evidence="14" type="ORF">AB6A40_002049</name>
</gene>
<feature type="coiled-coil region" evidence="11">
    <location>
        <begin position="375"/>
        <end position="409"/>
    </location>
</feature>
<dbReference type="EMBL" id="JBGFUD010000853">
    <property type="protein sequence ID" value="MFH4975340.1"/>
    <property type="molecule type" value="Genomic_DNA"/>
</dbReference>
<sequence>MIPASDDSLEGYHDEKNDEDSKLTDDLSNVDLRIDDEDSETSPSVQPKLAMSITPEEEAPPSPAVASAPSLPSSAYIDIKINQFEKKGEGMNAYIVYKIVSKVQDVVGYANKEYEVWRRFSDFLGLHEKLMEKHFHRGIMVPAAPEKSISALTKTKMTSGPDDRTATEFAERRARILQRFCMRIARHPVLISDCDFRDFLTLASPLPKATSTAALSGAGVKRMFKTVGGVLSKMAFHMDESDRVFEEAQQEVDDMEQLLNSMMKTIDSLCSYRRELALSTDSFSKALSMLASCEENTALARALSHLTETHESISMLHSEQNDRDCAHFSEAIYEQLQLIYTMKELFYERVKVYQNWQTAQQNLTRKKEIKARFEREGRSDKVNQIKEELTNAEKQLDDMESEFKTISGTIRDEYKRYLGERKTDTRKILINVIEGLITFQKELLRQWEKFAPETRSIITN</sequence>
<keyword evidence="5" id="KW-0813">Transport</keyword>
<proteinExistence type="inferred from homology"/>
<dbReference type="SMART" id="SM00312">
    <property type="entry name" value="PX"/>
    <property type="match status" value="1"/>
</dbReference>
<keyword evidence="10" id="KW-0472">Membrane</keyword>
<evidence type="ECO:0000256" key="5">
    <source>
        <dbReference type="ARBA" id="ARBA00022448"/>
    </source>
</evidence>
<dbReference type="Proteomes" id="UP001608902">
    <property type="component" value="Unassembled WGS sequence"/>
</dbReference>
<organism evidence="14 15">
    <name type="scientific">Gnathostoma spinigerum</name>
    <dbReference type="NCBI Taxonomy" id="75299"/>
    <lineage>
        <taxon>Eukaryota</taxon>
        <taxon>Metazoa</taxon>
        <taxon>Ecdysozoa</taxon>
        <taxon>Nematoda</taxon>
        <taxon>Chromadorea</taxon>
        <taxon>Rhabditida</taxon>
        <taxon>Spirurina</taxon>
        <taxon>Gnathostomatomorpha</taxon>
        <taxon>Gnathostomatoidea</taxon>
        <taxon>Gnathostomatidae</taxon>
        <taxon>Gnathostoma</taxon>
    </lineage>
</organism>
<evidence type="ECO:0000256" key="1">
    <source>
        <dbReference type="ARBA" id="ARBA00004287"/>
    </source>
</evidence>
<feature type="compositionally biased region" description="Basic and acidic residues" evidence="12">
    <location>
        <begin position="10"/>
        <end position="25"/>
    </location>
</feature>
<dbReference type="GO" id="GO:0042147">
    <property type="term" value="P:retrograde transport, endosome to Golgi"/>
    <property type="evidence" value="ECO:0007669"/>
    <property type="project" value="UniProtKB-ARBA"/>
</dbReference>
<evidence type="ECO:0000256" key="11">
    <source>
        <dbReference type="SAM" id="Coils"/>
    </source>
</evidence>
<keyword evidence="6" id="KW-0963">Cytoplasm</keyword>
<dbReference type="GO" id="GO:0005794">
    <property type="term" value="C:Golgi apparatus"/>
    <property type="evidence" value="ECO:0007669"/>
    <property type="project" value="UniProtKB-SubCell"/>
</dbReference>
<dbReference type="PANTHER" id="PTHR10555:SF170">
    <property type="entry name" value="FI18122P1"/>
    <property type="match status" value="1"/>
</dbReference>
<dbReference type="SUPFAM" id="SSF64268">
    <property type="entry name" value="PX domain"/>
    <property type="match status" value="1"/>
</dbReference>
<dbReference type="Pfam" id="PF09325">
    <property type="entry name" value="Vps5"/>
    <property type="match status" value="1"/>
</dbReference>
<dbReference type="InterPro" id="IPR015404">
    <property type="entry name" value="Vps5_C"/>
</dbReference>
<accession>A0ABD6E6N2</accession>
<evidence type="ECO:0000256" key="7">
    <source>
        <dbReference type="ARBA" id="ARBA00022553"/>
    </source>
</evidence>
<dbReference type="GO" id="GO:0098796">
    <property type="term" value="C:membrane protein complex"/>
    <property type="evidence" value="ECO:0007669"/>
    <property type="project" value="UniProtKB-ARBA"/>
</dbReference>
<feature type="region of interest" description="Disordered" evidence="12">
    <location>
        <begin position="1"/>
        <end position="69"/>
    </location>
</feature>
<dbReference type="Gene3D" id="3.30.1520.10">
    <property type="entry name" value="Phox-like domain"/>
    <property type="match status" value="1"/>
</dbReference>
<evidence type="ECO:0000256" key="2">
    <source>
        <dbReference type="ARBA" id="ARBA00004496"/>
    </source>
</evidence>
<dbReference type="InterPro" id="IPR001683">
    <property type="entry name" value="PX_dom"/>
</dbReference>
<dbReference type="InterPro" id="IPR036871">
    <property type="entry name" value="PX_dom_sf"/>
</dbReference>
<evidence type="ECO:0000256" key="6">
    <source>
        <dbReference type="ARBA" id="ARBA00022490"/>
    </source>
</evidence>
<reference evidence="14 15" key="1">
    <citation type="submission" date="2024-08" db="EMBL/GenBank/DDBJ databases">
        <title>Gnathostoma spinigerum genome.</title>
        <authorList>
            <person name="Gonzalez-Bertolin B."/>
            <person name="Monzon S."/>
            <person name="Zaballos A."/>
            <person name="Jimenez P."/>
            <person name="Dekumyoy P."/>
            <person name="Varona S."/>
            <person name="Cuesta I."/>
            <person name="Sumanam S."/>
            <person name="Adisakwattana P."/>
            <person name="Gasser R.B."/>
            <person name="Hernandez-Gonzalez A."/>
            <person name="Young N.D."/>
            <person name="Perteguer M.J."/>
        </authorList>
    </citation>
    <scope>NUCLEOTIDE SEQUENCE [LARGE SCALE GENOMIC DNA]</scope>
    <source>
        <strain evidence="14">AL3</strain>
        <tissue evidence="14">Liver</tissue>
    </source>
</reference>
<evidence type="ECO:0000256" key="4">
    <source>
        <dbReference type="ARBA" id="ARBA00010883"/>
    </source>
</evidence>
<dbReference type="GO" id="GO:0031410">
    <property type="term" value="C:cytoplasmic vesicle"/>
    <property type="evidence" value="ECO:0007669"/>
    <property type="project" value="UniProtKB-ARBA"/>
</dbReference>
<keyword evidence="9" id="KW-0333">Golgi apparatus</keyword>
<name>A0ABD6E6N2_9BILA</name>
<dbReference type="PROSITE" id="PS50195">
    <property type="entry name" value="PX"/>
    <property type="match status" value="1"/>
</dbReference>
<evidence type="ECO:0000259" key="13">
    <source>
        <dbReference type="PROSITE" id="PS50195"/>
    </source>
</evidence>
<keyword evidence="15" id="KW-1185">Reference proteome</keyword>
<dbReference type="PANTHER" id="PTHR10555">
    <property type="entry name" value="SORTING NEXIN"/>
    <property type="match status" value="1"/>
</dbReference>
<dbReference type="Pfam" id="PF00787">
    <property type="entry name" value="PX"/>
    <property type="match status" value="1"/>
</dbReference>
<feature type="coiled-coil region" evidence="11">
    <location>
        <begin position="238"/>
        <end position="265"/>
    </location>
</feature>
<keyword evidence="7" id="KW-0597">Phosphoprotein</keyword>
<evidence type="ECO:0000313" key="14">
    <source>
        <dbReference type="EMBL" id="MFH4975340.1"/>
    </source>
</evidence>
<keyword evidence="11" id="KW-0175">Coiled coil</keyword>
<evidence type="ECO:0000313" key="15">
    <source>
        <dbReference type="Proteomes" id="UP001608902"/>
    </source>
</evidence>
<evidence type="ECO:0000256" key="10">
    <source>
        <dbReference type="ARBA" id="ARBA00023136"/>
    </source>
</evidence>
<comment type="caution">
    <text evidence="14">The sequence shown here is derived from an EMBL/GenBank/DDBJ whole genome shotgun (WGS) entry which is preliminary data.</text>
</comment>
<dbReference type="SUPFAM" id="SSF103657">
    <property type="entry name" value="BAR/IMD domain-like"/>
    <property type="match status" value="1"/>
</dbReference>